<dbReference type="InterPro" id="IPR024957">
    <property type="entry name" value="Cep57_MT-bd_dom"/>
</dbReference>
<evidence type="ECO:0000256" key="3">
    <source>
        <dbReference type="ARBA" id="ARBA00023212"/>
    </source>
</evidence>
<name>A0AAV9XBS1_9PEZI</name>
<evidence type="ECO:0000256" key="5">
    <source>
        <dbReference type="SAM" id="MobiDB-lite"/>
    </source>
</evidence>
<feature type="compositionally biased region" description="Polar residues" evidence="5">
    <location>
        <begin position="622"/>
        <end position="645"/>
    </location>
</feature>
<feature type="region of interest" description="Disordered" evidence="5">
    <location>
        <begin position="111"/>
        <end position="233"/>
    </location>
</feature>
<evidence type="ECO:0000256" key="1">
    <source>
        <dbReference type="ARBA" id="ARBA00004267"/>
    </source>
</evidence>
<feature type="region of interest" description="Disordered" evidence="5">
    <location>
        <begin position="825"/>
        <end position="846"/>
    </location>
</feature>
<keyword evidence="4" id="KW-0175">Coiled coil</keyword>
<dbReference type="EMBL" id="JAVHJO010000007">
    <property type="protein sequence ID" value="KAK6538604.1"/>
    <property type="molecule type" value="Genomic_DNA"/>
</dbReference>
<feature type="compositionally biased region" description="Polar residues" evidence="5">
    <location>
        <begin position="220"/>
        <end position="233"/>
    </location>
</feature>
<protein>
    <recommendedName>
        <fullName evidence="6">Cep57 centrosome microtubule-binding domain-containing protein</fullName>
    </recommendedName>
</protein>
<evidence type="ECO:0000259" key="6">
    <source>
        <dbReference type="Pfam" id="PF06657"/>
    </source>
</evidence>
<feature type="compositionally biased region" description="Basic and acidic residues" evidence="5">
    <location>
        <begin position="126"/>
        <end position="148"/>
    </location>
</feature>
<dbReference type="Proteomes" id="UP001365542">
    <property type="component" value="Unassembled WGS sequence"/>
</dbReference>
<dbReference type="Pfam" id="PF06657">
    <property type="entry name" value="Cep57_MT_bd"/>
    <property type="match status" value="1"/>
</dbReference>
<feature type="coiled-coil region" evidence="4">
    <location>
        <begin position="436"/>
        <end position="530"/>
    </location>
</feature>
<accession>A0AAV9XBS1</accession>
<evidence type="ECO:0000313" key="8">
    <source>
        <dbReference type="Proteomes" id="UP001365542"/>
    </source>
</evidence>
<feature type="compositionally biased region" description="Basic and acidic residues" evidence="5">
    <location>
        <begin position="194"/>
        <end position="216"/>
    </location>
</feature>
<feature type="region of interest" description="Disordered" evidence="5">
    <location>
        <begin position="1"/>
        <end position="27"/>
    </location>
</feature>
<feature type="region of interest" description="Disordered" evidence="5">
    <location>
        <begin position="736"/>
        <end position="758"/>
    </location>
</feature>
<feature type="region of interest" description="Disordered" evidence="5">
    <location>
        <begin position="1008"/>
        <end position="1040"/>
    </location>
</feature>
<keyword evidence="2" id="KW-0963">Cytoplasm</keyword>
<feature type="compositionally biased region" description="Basic and acidic residues" evidence="5">
    <location>
        <begin position="407"/>
        <end position="418"/>
    </location>
</feature>
<dbReference type="InterPro" id="IPR051756">
    <property type="entry name" value="Centrosomal_MT-associated"/>
</dbReference>
<evidence type="ECO:0000256" key="4">
    <source>
        <dbReference type="SAM" id="Coils"/>
    </source>
</evidence>
<feature type="domain" description="Cep57 centrosome microtubule-binding" evidence="6">
    <location>
        <begin position="927"/>
        <end position="1002"/>
    </location>
</feature>
<feature type="compositionally biased region" description="Low complexity" evidence="5">
    <location>
        <begin position="743"/>
        <end position="758"/>
    </location>
</feature>
<feature type="compositionally biased region" description="Polar residues" evidence="5">
    <location>
        <begin position="149"/>
        <end position="163"/>
    </location>
</feature>
<gene>
    <name evidence="7" type="ORF">TWF694_010182</name>
</gene>
<dbReference type="PANTHER" id="PTHR19336:SF9">
    <property type="entry name" value="SPINDLE POLE BODY PROTEIN PPC89"/>
    <property type="match status" value="1"/>
</dbReference>
<feature type="compositionally biased region" description="Basic and acidic residues" evidence="5">
    <location>
        <begin position="18"/>
        <end position="27"/>
    </location>
</feature>
<feature type="compositionally biased region" description="Basic and acidic residues" evidence="5">
    <location>
        <begin position="590"/>
        <end position="616"/>
    </location>
</feature>
<keyword evidence="8" id="KW-1185">Reference proteome</keyword>
<dbReference type="AlphaFoldDB" id="A0AAV9XBS1"/>
<comment type="subcellular location">
    <subcellularLocation>
        <location evidence="1">Cytoplasm</location>
        <location evidence="1">Cytoskeleton</location>
        <location evidence="1">Microtubule organizing center</location>
    </subcellularLocation>
</comment>
<feature type="region of interest" description="Disordered" evidence="5">
    <location>
        <begin position="568"/>
        <end position="708"/>
    </location>
</feature>
<feature type="region of interest" description="Disordered" evidence="5">
    <location>
        <begin position="388"/>
        <end position="418"/>
    </location>
</feature>
<evidence type="ECO:0000256" key="2">
    <source>
        <dbReference type="ARBA" id="ARBA00022490"/>
    </source>
</evidence>
<sequence>MESFYHRSPSQSTTHGSYVHDSDQDAHDLTRLRLQQQLARDLASHSDGDSPNDSTVGSLNIMGEAAAMSTRRLDDILPPSTPTLDSKLINANFKDFSTIGVGVRARLFPHLSNNPEDSAEIGRGAAGEHTKTDKSSTFDAIFRKDFRKSTQYRQPAMSPNTRARMQPSAVDESMELSSYSIGSRLQGGTRRTRATREEREQLAKKKLDEASKKENVPVRPSSQTTQPIRRSGVTSAYLNTEKLFKGMGMTDIMEDDDSAVYPASPSIRKGKLRAAAKPAAPSQVTAHSIKLPDMTGISDLVSSVNHEMSTVKRTQHFPIESVPVPEGERDLLIALKKLQKKVEALESDKAKEKKRGDDLERDYEQTRQLYQIEFTGRQQLEAELNTRKRADSALGGEIESDQGSPRSRNDKEKIKAQHKAEIKKLDDVVTAYRHRLETVEKSHGELARELNNVIEEKNSAIASLAKALKKNEELQREIERLTHENEEVHADNETLATEIERMNQLVEQYEQGLEHERKLMSDKINRYREKVSRASRVATEATLAANDATRLAREMRAVQATKTTVHETKVETVRTTKPMAQSKPKPAAKPTKDIEPKQERKVEDRVQEQVDAELKKMFPPATASTATSGPSKRKVSNSTTASRGSTRPHVKKTRMVIQEYSESESEGFAQEPEVAETTVASMHQPHMDTTFTEPSIDESRVHRETEGDVLQDDTLYSFIQSEGIATLRKEIQAERKKFEDNNSQQRQSQEAEARQAQVLANRAARRAAEEAEKAAASKKRVFIYSERDNETTITEHDENEAPHPYLRTSMIVNDVEDSDIGTVLRDIPPRPPARPGSQQTARELERRGTEEIYNEHVQEVINRLGVHKAELCTICHRKSAIEECQVKGHSGNIVNETMDVIEIPELVPVSKRMPEAVAEIPYEADITMRPSQPPKSQLDKIVKQMEDELEHLRLDYKQVEAEFLACDPSLGRRKRKSLTHQLNEMVEQIDKKADQIYALYDVAELVYRSEEEDSGTERPSSRNMGGNRLRGRRSGGQISI</sequence>
<feature type="coiled-coil region" evidence="4">
    <location>
        <begin position="935"/>
        <end position="995"/>
    </location>
</feature>
<keyword evidence="3" id="KW-0206">Cytoskeleton</keyword>
<feature type="compositionally biased region" description="Polar residues" evidence="5">
    <location>
        <begin position="49"/>
        <end position="58"/>
    </location>
</feature>
<feature type="compositionally biased region" description="Basic and acidic residues" evidence="5">
    <location>
        <begin position="697"/>
        <end position="706"/>
    </location>
</feature>
<dbReference type="GO" id="GO:0008017">
    <property type="term" value="F:microtubule binding"/>
    <property type="evidence" value="ECO:0007669"/>
    <property type="project" value="InterPro"/>
</dbReference>
<evidence type="ECO:0000313" key="7">
    <source>
        <dbReference type="EMBL" id="KAK6538604.1"/>
    </source>
</evidence>
<dbReference type="PANTHER" id="PTHR19336">
    <property type="entry name" value="UNCHARACTERIZED DUF1167"/>
    <property type="match status" value="1"/>
</dbReference>
<organism evidence="7 8">
    <name type="scientific">Orbilia ellipsospora</name>
    <dbReference type="NCBI Taxonomy" id="2528407"/>
    <lineage>
        <taxon>Eukaryota</taxon>
        <taxon>Fungi</taxon>
        <taxon>Dikarya</taxon>
        <taxon>Ascomycota</taxon>
        <taxon>Pezizomycotina</taxon>
        <taxon>Orbiliomycetes</taxon>
        <taxon>Orbiliales</taxon>
        <taxon>Orbiliaceae</taxon>
        <taxon>Orbilia</taxon>
    </lineage>
</organism>
<proteinExistence type="predicted"/>
<reference evidence="7 8" key="1">
    <citation type="submission" date="2019-10" db="EMBL/GenBank/DDBJ databases">
        <authorList>
            <person name="Palmer J.M."/>
        </authorList>
    </citation>
    <scope>NUCLEOTIDE SEQUENCE [LARGE SCALE GENOMIC DNA]</scope>
    <source>
        <strain evidence="7 8">TWF694</strain>
    </source>
</reference>
<feature type="coiled-coil region" evidence="4">
    <location>
        <begin position="328"/>
        <end position="369"/>
    </location>
</feature>
<dbReference type="GO" id="GO:0005815">
    <property type="term" value="C:microtubule organizing center"/>
    <property type="evidence" value="ECO:0007669"/>
    <property type="project" value="UniProtKB-SubCell"/>
</dbReference>
<comment type="caution">
    <text evidence="7">The sequence shown here is derived from an EMBL/GenBank/DDBJ whole genome shotgun (WGS) entry which is preliminary data.</text>
</comment>
<feature type="region of interest" description="Disordered" evidence="5">
    <location>
        <begin position="39"/>
        <end position="58"/>
    </location>
</feature>